<feature type="transmembrane region" description="Helical" evidence="1">
    <location>
        <begin position="50"/>
        <end position="78"/>
    </location>
</feature>
<keyword evidence="1" id="KW-0812">Transmembrane</keyword>
<dbReference type="Pfam" id="PF20221">
    <property type="entry name" value="DUF6580"/>
    <property type="match status" value="1"/>
</dbReference>
<dbReference type="InterPro" id="IPR046487">
    <property type="entry name" value="DUF6580"/>
</dbReference>
<comment type="caution">
    <text evidence="2">The sequence shown here is derived from an EMBL/GenBank/DDBJ whole genome shotgun (WGS) entry which is preliminary data.</text>
</comment>
<accession>A0A2M6WXL7</accession>
<dbReference type="Proteomes" id="UP000228596">
    <property type="component" value="Unassembled WGS sequence"/>
</dbReference>
<evidence type="ECO:0000313" key="3">
    <source>
        <dbReference type="Proteomes" id="UP000228596"/>
    </source>
</evidence>
<keyword evidence="1" id="KW-0472">Membrane</keyword>
<proteinExistence type="predicted"/>
<dbReference type="EMBL" id="PEZV01000006">
    <property type="protein sequence ID" value="PIT97530.1"/>
    <property type="molecule type" value="Genomic_DNA"/>
</dbReference>
<keyword evidence="1" id="KW-1133">Transmembrane helix</keyword>
<reference evidence="3" key="1">
    <citation type="submission" date="2017-09" db="EMBL/GenBank/DDBJ databases">
        <title>Depth-based differentiation of microbial function through sediment-hosted aquifers and enrichment of novel symbionts in the deep terrestrial subsurface.</title>
        <authorList>
            <person name="Probst A.J."/>
            <person name="Ladd B."/>
            <person name="Jarett J.K."/>
            <person name="Geller-Mcgrath D.E."/>
            <person name="Sieber C.M.K."/>
            <person name="Emerson J.B."/>
            <person name="Anantharaman K."/>
            <person name="Thomas B.C."/>
            <person name="Malmstrom R."/>
            <person name="Stieglmeier M."/>
            <person name="Klingl A."/>
            <person name="Woyke T."/>
            <person name="Ryan C.M."/>
            <person name="Banfield J.F."/>
        </authorList>
    </citation>
    <scope>NUCLEOTIDE SEQUENCE [LARGE SCALE GENOMIC DNA]</scope>
</reference>
<protein>
    <recommendedName>
        <fullName evidence="4">Rod shape-determining protein MreD</fullName>
    </recommendedName>
</protein>
<sequence length="170" mass="19177">MKSKLLILTCICLIVAGLRLLPHMANFTPVGAFAIFAASKLKSKYTPLFVFGSLFVSDIILGLSYINLFVYIGFAIYYLLGININNYKSLIANSILASILFFAITNFGSWIGPWYPHTLNGLIDCFVKAIPFYRGTILGDLFYIGAFFGAYELVRFYNLRVRKPITLRKE</sequence>
<evidence type="ECO:0000256" key="1">
    <source>
        <dbReference type="SAM" id="Phobius"/>
    </source>
</evidence>
<name>A0A2M6WXL7_9BACT</name>
<dbReference type="AlphaFoldDB" id="A0A2M6WXL7"/>
<organism evidence="2 3">
    <name type="scientific">Candidatus Berkelbacteria bacterium CG10_big_fil_rev_8_21_14_0_10_41_12</name>
    <dbReference type="NCBI Taxonomy" id="1974513"/>
    <lineage>
        <taxon>Bacteria</taxon>
        <taxon>Candidatus Berkelbacteria</taxon>
    </lineage>
</organism>
<evidence type="ECO:0008006" key="4">
    <source>
        <dbReference type="Google" id="ProtNLM"/>
    </source>
</evidence>
<feature type="transmembrane region" description="Helical" evidence="1">
    <location>
        <begin position="132"/>
        <end position="154"/>
    </location>
</feature>
<feature type="transmembrane region" description="Helical" evidence="1">
    <location>
        <begin position="90"/>
        <end position="112"/>
    </location>
</feature>
<evidence type="ECO:0000313" key="2">
    <source>
        <dbReference type="EMBL" id="PIT97530.1"/>
    </source>
</evidence>
<gene>
    <name evidence="2" type="ORF">COT77_00995</name>
</gene>